<protein>
    <submittedName>
        <fullName evidence="2">Uncharacterized protein</fullName>
    </submittedName>
</protein>
<evidence type="ECO:0000313" key="3">
    <source>
        <dbReference type="Proteomes" id="UP000283634"/>
    </source>
</evidence>
<feature type="compositionally biased region" description="Basic and acidic residues" evidence="1">
    <location>
        <begin position="88"/>
        <end position="100"/>
    </location>
</feature>
<accession>A0A422NL30</accession>
<comment type="caution">
    <text evidence="2">The sequence shown here is derived from an EMBL/GenBank/DDBJ whole genome shotgun (WGS) entry which is preliminary data.</text>
</comment>
<reference evidence="2 3" key="1">
    <citation type="journal article" date="2018" name="BMC Genomics">
        <title>Genomic comparison of Trypanosoma conorhini and Trypanosoma rangeli to Trypanosoma cruzi strains of high and low virulence.</title>
        <authorList>
            <person name="Bradwell K.R."/>
            <person name="Koparde V.N."/>
            <person name="Matveyev A.V."/>
            <person name="Serrano M.G."/>
            <person name="Alves J.M."/>
            <person name="Parikh H."/>
            <person name="Huang B."/>
            <person name="Lee V."/>
            <person name="Espinosa-Alvarez O."/>
            <person name="Ortiz P.A."/>
            <person name="Costa-Martins A.G."/>
            <person name="Teixeira M.M."/>
            <person name="Buck G.A."/>
        </authorList>
    </citation>
    <scope>NUCLEOTIDE SEQUENCE [LARGE SCALE GENOMIC DNA]</scope>
    <source>
        <strain evidence="2 3">AM80</strain>
    </source>
</reference>
<proteinExistence type="predicted"/>
<keyword evidence="3" id="KW-1185">Reference proteome</keyword>
<evidence type="ECO:0000313" key="2">
    <source>
        <dbReference type="EMBL" id="RNF06156.1"/>
    </source>
</evidence>
<dbReference type="AlphaFoldDB" id="A0A422NL30"/>
<organism evidence="2 3">
    <name type="scientific">Trypanosoma rangeli</name>
    <dbReference type="NCBI Taxonomy" id="5698"/>
    <lineage>
        <taxon>Eukaryota</taxon>
        <taxon>Discoba</taxon>
        <taxon>Euglenozoa</taxon>
        <taxon>Kinetoplastea</taxon>
        <taxon>Metakinetoplastina</taxon>
        <taxon>Trypanosomatida</taxon>
        <taxon>Trypanosomatidae</taxon>
        <taxon>Trypanosoma</taxon>
        <taxon>Herpetosoma</taxon>
    </lineage>
</organism>
<name>A0A422NL30_TRYRA</name>
<sequence>MTRHVREEDPPGGGLCPFSPHKERAKQGDRSLAQRAHPPTSEETHQTHTHTSKPIGAQSNLQKLRPRHKSTTWQPLGPRNRRSPLAREASHQNSSHDHATRHPLGCNAMPRPIAASRRVAPPLVVSPCKAAVAVQTPMR</sequence>
<dbReference type="RefSeq" id="XP_029239103.1">
    <property type="nucleotide sequence ID" value="XM_029381077.1"/>
</dbReference>
<dbReference type="GeneID" id="40328071"/>
<gene>
    <name evidence="2" type="ORF">TraAM80_04138</name>
</gene>
<evidence type="ECO:0000256" key="1">
    <source>
        <dbReference type="SAM" id="MobiDB-lite"/>
    </source>
</evidence>
<feature type="region of interest" description="Disordered" evidence="1">
    <location>
        <begin position="1"/>
        <end position="109"/>
    </location>
</feature>
<dbReference type="EMBL" id="MKGL01000116">
    <property type="protein sequence ID" value="RNF06156.1"/>
    <property type="molecule type" value="Genomic_DNA"/>
</dbReference>
<dbReference type="Proteomes" id="UP000283634">
    <property type="component" value="Unassembled WGS sequence"/>
</dbReference>
<feature type="compositionally biased region" description="Basic and acidic residues" evidence="1">
    <location>
        <begin position="20"/>
        <end position="29"/>
    </location>
</feature>